<feature type="region of interest" description="Disordered" evidence="1">
    <location>
        <begin position="142"/>
        <end position="166"/>
    </location>
</feature>
<dbReference type="EMBL" id="BPVZ01000023">
    <property type="protein sequence ID" value="GKV05461.1"/>
    <property type="molecule type" value="Genomic_DNA"/>
</dbReference>
<evidence type="ECO:0000313" key="3">
    <source>
        <dbReference type="Proteomes" id="UP001054252"/>
    </source>
</evidence>
<feature type="compositionally biased region" description="Polar residues" evidence="1">
    <location>
        <begin position="156"/>
        <end position="166"/>
    </location>
</feature>
<keyword evidence="3" id="KW-1185">Reference proteome</keyword>
<proteinExistence type="predicted"/>
<dbReference type="AlphaFoldDB" id="A0AAV5J3G8"/>
<feature type="compositionally biased region" description="Basic residues" evidence="1">
    <location>
        <begin position="96"/>
        <end position="109"/>
    </location>
</feature>
<evidence type="ECO:0000313" key="2">
    <source>
        <dbReference type="EMBL" id="GKV05461.1"/>
    </source>
</evidence>
<evidence type="ECO:0000256" key="1">
    <source>
        <dbReference type="SAM" id="MobiDB-lite"/>
    </source>
</evidence>
<reference evidence="2 3" key="1">
    <citation type="journal article" date="2021" name="Commun. Biol.">
        <title>The genome of Shorea leprosula (Dipterocarpaceae) highlights the ecological relevance of drought in aseasonal tropical rainforests.</title>
        <authorList>
            <person name="Ng K.K.S."/>
            <person name="Kobayashi M.J."/>
            <person name="Fawcett J.A."/>
            <person name="Hatakeyama M."/>
            <person name="Paape T."/>
            <person name="Ng C.H."/>
            <person name="Ang C.C."/>
            <person name="Tnah L.H."/>
            <person name="Lee C.T."/>
            <person name="Nishiyama T."/>
            <person name="Sese J."/>
            <person name="O'Brien M.J."/>
            <person name="Copetti D."/>
            <person name="Mohd Noor M.I."/>
            <person name="Ong R.C."/>
            <person name="Putra M."/>
            <person name="Sireger I.Z."/>
            <person name="Indrioko S."/>
            <person name="Kosugi Y."/>
            <person name="Izuno A."/>
            <person name="Isagi Y."/>
            <person name="Lee S.L."/>
            <person name="Shimizu K.K."/>
        </authorList>
    </citation>
    <scope>NUCLEOTIDE SEQUENCE [LARGE SCALE GENOMIC DNA]</scope>
    <source>
        <strain evidence="2">214</strain>
    </source>
</reference>
<gene>
    <name evidence="2" type="ORF">SLEP1_g17470</name>
</gene>
<name>A0AAV5J3G8_9ROSI</name>
<accession>A0AAV5J3G8</accession>
<comment type="caution">
    <text evidence="2">The sequence shown here is derived from an EMBL/GenBank/DDBJ whole genome shotgun (WGS) entry which is preliminary data.</text>
</comment>
<feature type="region of interest" description="Disordered" evidence="1">
    <location>
        <begin position="87"/>
        <end position="127"/>
    </location>
</feature>
<dbReference type="Proteomes" id="UP001054252">
    <property type="component" value="Unassembled WGS sequence"/>
</dbReference>
<organism evidence="2 3">
    <name type="scientific">Rubroshorea leprosula</name>
    <dbReference type="NCBI Taxonomy" id="152421"/>
    <lineage>
        <taxon>Eukaryota</taxon>
        <taxon>Viridiplantae</taxon>
        <taxon>Streptophyta</taxon>
        <taxon>Embryophyta</taxon>
        <taxon>Tracheophyta</taxon>
        <taxon>Spermatophyta</taxon>
        <taxon>Magnoliopsida</taxon>
        <taxon>eudicotyledons</taxon>
        <taxon>Gunneridae</taxon>
        <taxon>Pentapetalae</taxon>
        <taxon>rosids</taxon>
        <taxon>malvids</taxon>
        <taxon>Malvales</taxon>
        <taxon>Dipterocarpaceae</taxon>
        <taxon>Rubroshorea</taxon>
    </lineage>
</organism>
<protein>
    <submittedName>
        <fullName evidence="2">Uncharacterized protein</fullName>
    </submittedName>
</protein>
<sequence length="291" mass="32636">MYTRLNDIVTNLKALGKVYPSQEVLEDLIGKLMTYEIEVQVDGGVEVVEKKKKDVAFKASNQKEKSEDDASDGENISTLISREMGHYRNECPKLKKGEKKGKKSMKKKAFATTWSHDETSSTESESSLEKGVANLCFMAQEDSNHDEEGKSKRKQIGSSSAGGQTQEEGNLVDNALFVDDDAINHYNVVKNLAVLPCNNWKRLNLDRFIYHNIIKNYSLDMGFPHGALITRLVKRNNIDLESFKHGKIKAGTTLTQASFEKMQIVFQNGDCRKRGDQAMGQQSDEEEGDAD</sequence>